<name>A0A1L7WUJ1_9HELO</name>
<proteinExistence type="predicted"/>
<dbReference type="InterPro" id="IPR043750">
    <property type="entry name" value="DUF5695"/>
</dbReference>
<dbReference type="Pfam" id="PF18951">
    <property type="entry name" value="DUF5695"/>
    <property type="match status" value="1"/>
</dbReference>
<accession>A0A1L7WUJ1</accession>
<protein>
    <recommendedName>
        <fullName evidence="4">Glycoside hydrolase family 43 protein</fullName>
    </recommendedName>
</protein>
<sequence length="906" mass="99271">MYMIKLIGLFCLSALNAAAQDDLGLSSGYISFSTSDFDVKLVNSSQTLASLSTKDSSLDFSPFDLLSERAANGNYHLGDVAVRYRANGDQEWVDLNSAAARAPVLPLSGSNGSIATSNLSPTISENSPLSITREWSTDDEDVTLSFTAQNTGNSSLEIGGFGFPTEFNSIFTTRTAEETQAKCSLTDPNIGLAGGYLRVTPLSGAGASLVVTPLGNTTFEGWRFLPENTSTVLGYQSQTFEGFYSWEVHTLGYANREWNATQPWNPPTSRILTAGESMTYGLRFSLSPNIRSIEDTVKRTKTPLAVGVPGYIVHADSIARLHLFYNSSVSSISSDPADSFDFSATSSGYSLTPSPSAWGRVRVDIEFSNGAKQSVSYFITKSGPQQLSDLGNFLFTSQYYTNTSDPFHRAPSIISYDRSVNDYVLQDPRVWIAGLSDEGGAGSWLAAAMKQAAQPNADEVSKLEDFIHQTVLGTLQPPNSSAVRKSVFFYQPNATDYDYSPDIDWSSWESWNIPDAYATNRAYDYVHVSAAYWALYRVARFYPEIVKQASWDWYLSQSYNTVMFAMSNDPNGNPNADYSELGLMGETVWGHLLSDLKNENFTTQANILEARMKQRAEAWSMQTVPYGSEMAWDSTGQEGVYYWTNYFGLTSAANKTIDSILGYMPTVSHWGWNGNARRYWDFLYGGKLQRIERQIHHYGSGLNSLPLLQHFQQDPSDIYALRVGYGGNSGPMSNIDQEGFAAAAFHSWPDTLAWDAYSGDYGPNFLGHVLGAGTYVVDDSELSLVVFGGEVERIENDNVTVTPTDAVRRMVYLAALGVKIGVDAGNIEVVRYSERDGSMSVWIAPSISSVSTMAAAKSTILRVEKMAQVASFGSPVVMTADLTLLRGGWMIDLSNGTASVEIGFQG</sequence>
<evidence type="ECO:0000256" key="1">
    <source>
        <dbReference type="SAM" id="SignalP"/>
    </source>
</evidence>
<reference evidence="2 3" key="1">
    <citation type="submission" date="2016-03" db="EMBL/GenBank/DDBJ databases">
        <authorList>
            <person name="Ploux O."/>
        </authorList>
    </citation>
    <scope>NUCLEOTIDE SEQUENCE [LARGE SCALE GENOMIC DNA]</scope>
    <source>
        <strain evidence="2 3">UAMH 11012</strain>
    </source>
</reference>
<feature type="chain" id="PRO_5012769746" description="Glycoside hydrolase family 43 protein" evidence="1">
    <location>
        <begin position="20"/>
        <end position="906"/>
    </location>
</feature>
<keyword evidence="3" id="KW-1185">Reference proteome</keyword>
<feature type="signal peptide" evidence="1">
    <location>
        <begin position="1"/>
        <end position="19"/>
    </location>
</feature>
<organism evidence="2 3">
    <name type="scientific">Phialocephala subalpina</name>
    <dbReference type="NCBI Taxonomy" id="576137"/>
    <lineage>
        <taxon>Eukaryota</taxon>
        <taxon>Fungi</taxon>
        <taxon>Dikarya</taxon>
        <taxon>Ascomycota</taxon>
        <taxon>Pezizomycotina</taxon>
        <taxon>Leotiomycetes</taxon>
        <taxon>Helotiales</taxon>
        <taxon>Mollisiaceae</taxon>
        <taxon>Phialocephala</taxon>
        <taxon>Phialocephala fortinii species complex</taxon>
    </lineage>
</organism>
<evidence type="ECO:0000313" key="2">
    <source>
        <dbReference type="EMBL" id="CZR56428.1"/>
    </source>
</evidence>
<dbReference type="Proteomes" id="UP000184330">
    <property type="component" value="Unassembled WGS sequence"/>
</dbReference>
<dbReference type="AlphaFoldDB" id="A0A1L7WUJ1"/>
<evidence type="ECO:0000313" key="3">
    <source>
        <dbReference type="Proteomes" id="UP000184330"/>
    </source>
</evidence>
<keyword evidence="1" id="KW-0732">Signal</keyword>
<dbReference type="STRING" id="576137.A0A1L7WUJ1"/>
<dbReference type="EMBL" id="FJOG01000008">
    <property type="protein sequence ID" value="CZR56428.1"/>
    <property type="molecule type" value="Genomic_DNA"/>
</dbReference>
<gene>
    <name evidence="2" type="ORF">PAC_06316</name>
</gene>
<evidence type="ECO:0008006" key="4">
    <source>
        <dbReference type="Google" id="ProtNLM"/>
    </source>
</evidence>
<dbReference type="OrthoDB" id="2730619at2759"/>